<dbReference type="SUPFAM" id="SSF51905">
    <property type="entry name" value="FAD/NAD(P)-binding domain"/>
    <property type="match status" value="1"/>
</dbReference>
<evidence type="ECO:0000256" key="3">
    <source>
        <dbReference type="ARBA" id="ARBA00022630"/>
    </source>
</evidence>
<dbReference type="InterPro" id="IPR036188">
    <property type="entry name" value="FAD/NAD-bd_sf"/>
</dbReference>
<dbReference type="Pfam" id="PF01266">
    <property type="entry name" value="DAO"/>
    <property type="match status" value="1"/>
</dbReference>
<dbReference type="PANTHER" id="PTHR11530:SF11">
    <property type="entry name" value="D-ASPARTATE OXIDASE"/>
    <property type="match status" value="1"/>
</dbReference>
<evidence type="ECO:0000259" key="9">
    <source>
        <dbReference type="Pfam" id="PF01266"/>
    </source>
</evidence>
<dbReference type="InterPro" id="IPR006076">
    <property type="entry name" value="FAD-dep_OxRdtase"/>
</dbReference>
<feature type="domain" description="FAD dependent oxidoreductase" evidence="9">
    <location>
        <begin position="5"/>
        <end position="311"/>
    </location>
</feature>
<evidence type="ECO:0000256" key="6">
    <source>
        <dbReference type="ARBA" id="ARBA00039101"/>
    </source>
</evidence>
<dbReference type="EC" id="1.4.3.3" evidence="6"/>
<dbReference type="EMBL" id="JACDXX010000008">
    <property type="protein sequence ID" value="MCB5410316.1"/>
    <property type="molecule type" value="Genomic_DNA"/>
</dbReference>
<keyword evidence="3" id="KW-0285">Flavoprotein</keyword>
<dbReference type="PANTHER" id="PTHR11530">
    <property type="entry name" value="D-AMINO ACID OXIDASE"/>
    <property type="match status" value="1"/>
</dbReference>
<dbReference type="RefSeq" id="WP_226935223.1">
    <property type="nucleotide sequence ID" value="NZ_JACDXX010000008.1"/>
</dbReference>
<keyword evidence="4" id="KW-0274">FAD</keyword>
<protein>
    <recommendedName>
        <fullName evidence="7">D-amino-acid oxidase</fullName>
        <ecNumber evidence="6">1.4.3.3</ecNumber>
    </recommendedName>
</protein>
<dbReference type="Gene3D" id="3.30.9.10">
    <property type="entry name" value="D-Amino Acid Oxidase, subunit A, domain 2"/>
    <property type="match status" value="2"/>
</dbReference>
<dbReference type="InterPro" id="IPR023209">
    <property type="entry name" value="DAO"/>
</dbReference>
<dbReference type="Gene3D" id="3.50.50.60">
    <property type="entry name" value="FAD/NAD(P)-binding domain"/>
    <property type="match status" value="2"/>
</dbReference>
<comment type="catalytic activity">
    <reaction evidence="8">
        <text>a D-alpha-amino acid + O2 + H2O = a 2-oxocarboxylate + H2O2 + NH4(+)</text>
        <dbReference type="Rhea" id="RHEA:21816"/>
        <dbReference type="ChEBI" id="CHEBI:15377"/>
        <dbReference type="ChEBI" id="CHEBI:15379"/>
        <dbReference type="ChEBI" id="CHEBI:16240"/>
        <dbReference type="ChEBI" id="CHEBI:28938"/>
        <dbReference type="ChEBI" id="CHEBI:35179"/>
        <dbReference type="ChEBI" id="CHEBI:59871"/>
        <dbReference type="EC" id="1.4.3.3"/>
    </reaction>
    <physiologicalReaction direction="left-to-right" evidence="8">
        <dbReference type="Rhea" id="RHEA:21817"/>
    </physiologicalReaction>
</comment>
<evidence type="ECO:0000256" key="8">
    <source>
        <dbReference type="ARBA" id="ARBA00049547"/>
    </source>
</evidence>
<keyword evidence="11" id="KW-1185">Reference proteome</keyword>
<gene>
    <name evidence="10" type="ORF">H0485_09930</name>
</gene>
<proteinExistence type="inferred from homology"/>
<comment type="caution">
    <text evidence="10">The sequence shown here is derived from an EMBL/GenBank/DDBJ whole genome shotgun (WGS) entry which is preliminary data.</text>
</comment>
<reference evidence="10 11" key="1">
    <citation type="submission" date="2020-07" db="EMBL/GenBank/DDBJ databases">
        <title>Pseudogemmobacter sp. nov., isolated from poultry manure in Taiwan.</title>
        <authorList>
            <person name="Lin S.-Y."/>
            <person name="Tang Y.-S."/>
            <person name="Young C.-C."/>
        </authorList>
    </citation>
    <scope>NUCLEOTIDE SEQUENCE [LARGE SCALE GENOMIC DNA]</scope>
    <source>
        <strain evidence="10 11">CC-YST710</strain>
    </source>
</reference>
<keyword evidence="5" id="KW-0560">Oxidoreductase</keyword>
<evidence type="ECO:0000256" key="5">
    <source>
        <dbReference type="ARBA" id="ARBA00023002"/>
    </source>
</evidence>
<dbReference type="Proteomes" id="UP001198571">
    <property type="component" value="Unassembled WGS sequence"/>
</dbReference>
<evidence type="ECO:0000256" key="4">
    <source>
        <dbReference type="ARBA" id="ARBA00022827"/>
    </source>
</evidence>
<evidence type="ECO:0000256" key="2">
    <source>
        <dbReference type="ARBA" id="ARBA00006730"/>
    </source>
</evidence>
<evidence type="ECO:0000313" key="10">
    <source>
        <dbReference type="EMBL" id="MCB5410316.1"/>
    </source>
</evidence>
<comment type="cofactor">
    <cofactor evidence="1">
        <name>FAD</name>
        <dbReference type="ChEBI" id="CHEBI:57692"/>
    </cofactor>
</comment>
<comment type="similarity">
    <text evidence="2">Belongs to the DAMOX/DASOX family.</text>
</comment>
<sequence>MRIRILGAGVMGLTIATELTARGYDQIELVDPNAGPGPLGCSWWAGGMLAPHCEAVDAAEPVRRLGLRAADWWQRHSGAVECRGTLVLTPERDRGELARFARRSRGYQSLDAAQIASLEPDLAGRFSSALFYPDEAHLAPRKALQALQSRLLARGVGFYHESPSTPAGLVIDARGLAARDQLTDLRGVRGEMLVLRCPELSLSRPVRLLHPRIPLYIVPRGEGVFMLGATMIESDRRGVITARSLMELLSAAWALHPAFGEAEVLELGADARPAFPDNLPRLRREGSRLYANGLYRHGFLLSPAVAGMVADHVAHGTIPEFMKEAS</sequence>
<name>A0ABS8CLR5_9RHOB</name>
<evidence type="ECO:0000313" key="11">
    <source>
        <dbReference type="Proteomes" id="UP001198571"/>
    </source>
</evidence>
<organism evidence="10 11">
    <name type="scientific">Pseudogemmobacter faecipullorum</name>
    <dbReference type="NCBI Taxonomy" id="2755041"/>
    <lineage>
        <taxon>Bacteria</taxon>
        <taxon>Pseudomonadati</taxon>
        <taxon>Pseudomonadota</taxon>
        <taxon>Alphaproteobacteria</taxon>
        <taxon>Rhodobacterales</taxon>
        <taxon>Paracoccaceae</taxon>
        <taxon>Pseudogemmobacter</taxon>
    </lineage>
</organism>
<evidence type="ECO:0000256" key="1">
    <source>
        <dbReference type="ARBA" id="ARBA00001974"/>
    </source>
</evidence>
<accession>A0ABS8CLR5</accession>
<dbReference type="SUPFAM" id="SSF54373">
    <property type="entry name" value="FAD-linked reductases, C-terminal domain"/>
    <property type="match status" value="1"/>
</dbReference>
<evidence type="ECO:0000256" key="7">
    <source>
        <dbReference type="ARBA" id="ARBA00039751"/>
    </source>
</evidence>